<dbReference type="EMBL" id="ACJN02000003">
    <property type="protein sequence ID" value="EFI33928.1"/>
    <property type="molecule type" value="Genomic_DNA"/>
</dbReference>
<dbReference type="InterPro" id="IPR036812">
    <property type="entry name" value="NAD(P)_OxRdtase_dom_sf"/>
</dbReference>
<dbReference type="Pfam" id="PF00248">
    <property type="entry name" value="Aldo_ket_red"/>
    <property type="match status" value="1"/>
</dbReference>
<name>D6STB2_9BACT</name>
<reference evidence="2" key="1">
    <citation type="submission" date="2010-05" db="EMBL/GenBank/DDBJ databases">
        <title>The draft genome of Desulfonatronospira thiodismutans ASO3-1.</title>
        <authorList>
            <consortium name="US DOE Joint Genome Institute (JGI-PGF)"/>
            <person name="Lucas S."/>
            <person name="Copeland A."/>
            <person name="Lapidus A."/>
            <person name="Cheng J.-F."/>
            <person name="Bruce D."/>
            <person name="Goodwin L."/>
            <person name="Pitluck S."/>
            <person name="Chertkov O."/>
            <person name="Brettin T."/>
            <person name="Detter J.C."/>
            <person name="Han C."/>
            <person name="Land M.L."/>
            <person name="Hauser L."/>
            <person name="Kyrpides N."/>
            <person name="Mikhailova N."/>
            <person name="Muyzer G."/>
            <person name="Woyke T."/>
        </authorList>
    </citation>
    <scope>NUCLEOTIDE SEQUENCE [LARGE SCALE GENOMIC DNA]</scope>
    <source>
        <strain evidence="2">ASO3-1</strain>
    </source>
</reference>
<dbReference type="eggNOG" id="COG0667">
    <property type="taxonomic scope" value="Bacteria"/>
</dbReference>
<dbReference type="CDD" id="cd19100">
    <property type="entry name" value="AKR_unchar"/>
    <property type="match status" value="1"/>
</dbReference>
<proteinExistence type="predicted"/>
<dbReference type="GO" id="GO:0016491">
    <property type="term" value="F:oxidoreductase activity"/>
    <property type="evidence" value="ECO:0007669"/>
    <property type="project" value="InterPro"/>
</dbReference>
<dbReference type="Proteomes" id="UP000005496">
    <property type="component" value="Unassembled WGS sequence"/>
</dbReference>
<organism evidence="2 3">
    <name type="scientific">Desulfonatronospira thiodismutans ASO3-1</name>
    <dbReference type="NCBI Taxonomy" id="555779"/>
    <lineage>
        <taxon>Bacteria</taxon>
        <taxon>Pseudomonadati</taxon>
        <taxon>Thermodesulfobacteriota</taxon>
        <taxon>Desulfovibrionia</taxon>
        <taxon>Desulfovibrionales</taxon>
        <taxon>Desulfonatronovibrionaceae</taxon>
        <taxon>Desulfonatronospira</taxon>
    </lineage>
</organism>
<dbReference type="InterPro" id="IPR053135">
    <property type="entry name" value="AKR2_Oxidoreductase"/>
</dbReference>
<evidence type="ECO:0000259" key="1">
    <source>
        <dbReference type="Pfam" id="PF00248"/>
    </source>
</evidence>
<evidence type="ECO:0000313" key="2">
    <source>
        <dbReference type="EMBL" id="EFI33928.1"/>
    </source>
</evidence>
<comment type="caution">
    <text evidence="2">The sequence shown here is derived from an EMBL/GenBank/DDBJ whole genome shotgun (WGS) entry which is preliminary data.</text>
</comment>
<protein>
    <submittedName>
        <fullName evidence="2">Aldo/keto reductase</fullName>
    </submittedName>
</protein>
<accession>D6STB2</accession>
<gene>
    <name evidence="2" type="ORF">Dthio_PD1267</name>
</gene>
<dbReference type="SUPFAM" id="SSF51430">
    <property type="entry name" value="NAD(P)-linked oxidoreductase"/>
    <property type="match status" value="1"/>
</dbReference>
<dbReference type="InterPro" id="IPR020471">
    <property type="entry name" value="AKR"/>
</dbReference>
<dbReference type="PRINTS" id="PR00069">
    <property type="entry name" value="ALDKETRDTASE"/>
</dbReference>
<evidence type="ECO:0000313" key="3">
    <source>
        <dbReference type="Proteomes" id="UP000005496"/>
    </source>
</evidence>
<dbReference type="AlphaFoldDB" id="D6STB2"/>
<dbReference type="InterPro" id="IPR023210">
    <property type="entry name" value="NADP_OxRdtase_dom"/>
</dbReference>
<dbReference type="PANTHER" id="PTHR43312">
    <property type="entry name" value="D-THREO-ALDOSE 1-DEHYDROGENASE"/>
    <property type="match status" value="1"/>
</dbReference>
<dbReference type="PANTHER" id="PTHR43312:SF1">
    <property type="entry name" value="NADP-DEPENDENT OXIDOREDUCTASE DOMAIN-CONTAINING PROTEIN"/>
    <property type="match status" value="1"/>
</dbReference>
<dbReference type="Gene3D" id="3.20.20.100">
    <property type="entry name" value="NADP-dependent oxidoreductase domain"/>
    <property type="match status" value="1"/>
</dbReference>
<keyword evidence="3" id="KW-1185">Reference proteome</keyword>
<sequence length="313" mass="34206">MCTTAGAVAGLGITGIEAAGGPAAVSAADADSKDMPRRKLGRTGHQVSIFSLGGEATVQQSGRQDEAEAIIDKALDLGVNYIDTSPTYGGGGSESNIGQVMSRRRKEVFLASKTQDRTYDGTMRLIEQSLKRLQTDYLDLYQVHSVRVNDDVDQALGRQGAVRAMEKLKSEKVIRNMGITGHKDPDVLIRGITRHDFDTVLLTLNAGDIHYRPFQEDLLEKAAEKQMGIIAMKVTAVSRILKPGGAVSMQEALGYTLSFPVSTAIIGISSLEEVEENARIAREFEAFSSDELARIEDKTRPHQDQANFFKHHW</sequence>
<feature type="domain" description="NADP-dependent oxidoreductase" evidence="1">
    <location>
        <begin position="61"/>
        <end position="236"/>
    </location>
</feature>